<evidence type="ECO:0000313" key="1">
    <source>
        <dbReference type="EMBL" id="UZA04015.1"/>
    </source>
</evidence>
<evidence type="ECO:0000313" key="4">
    <source>
        <dbReference type="Proteomes" id="UP001163632"/>
    </source>
</evidence>
<dbReference type="EMBL" id="CP087781">
    <property type="protein sequence ID" value="UZA52486.1"/>
    <property type="molecule type" value="Genomic_DNA"/>
</dbReference>
<dbReference type="Proteomes" id="UP001163632">
    <property type="component" value="Chromosome"/>
</dbReference>
<evidence type="ECO:0000313" key="2">
    <source>
        <dbReference type="EMBL" id="UZA52486.1"/>
    </source>
</evidence>
<dbReference type="Proteomes" id="UP001163283">
    <property type="component" value="Chromosome"/>
</dbReference>
<accession>A0AAQ2Q588</accession>
<dbReference type="KEGG" id="mboi:DQF64_04645"/>
<dbReference type="GeneID" id="77189156"/>
<protein>
    <submittedName>
        <fullName evidence="2">Uncharacterized protein</fullName>
    </submittedName>
</protein>
<dbReference type="RefSeq" id="WP_112742004.1">
    <property type="nucleotide sequence ID" value="NZ_CP030241.1"/>
</dbReference>
<dbReference type="AlphaFoldDB" id="A0AAQ2Q588"/>
<organism evidence="2 3">
    <name type="scientific">Moraxella bovis</name>
    <dbReference type="NCBI Taxonomy" id="476"/>
    <lineage>
        <taxon>Bacteria</taxon>
        <taxon>Pseudomonadati</taxon>
        <taxon>Pseudomonadota</taxon>
        <taxon>Gammaproteobacteria</taxon>
        <taxon>Moraxellales</taxon>
        <taxon>Moraxellaceae</taxon>
        <taxon>Moraxella</taxon>
    </lineage>
</organism>
<reference evidence="2 3" key="1">
    <citation type="journal article" date="2022" name="BMC Microbiol.">
        <title>Whole genome sequencing of Moraxella bovis strains from North America reveals two genotypes with different genetic determinants.</title>
        <authorList>
            <person name="Wynn E.L."/>
            <person name="Hille M.M."/>
            <person name="Loy J.D."/>
            <person name="Schuller G."/>
            <person name="Kuhn K.L."/>
            <person name="Dickey A.M."/>
            <person name="Bono J.L."/>
            <person name="Clawson M.L."/>
        </authorList>
    </citation>
    <scope>NUCLEOTIDE SEQUENCE [LARGE SCALE GENOMIC DNA]</scope>
    <source>
        <strain evidence="1">SAM102599</strain>
        <strain evidence="2 3">SAM57978</strain>
    </source>
</reference>
<proteinExistence type="predicted"/>
<evidence type="ECO:0000313" key="3">
    <source>
        <dbReference type="Proteomes" id="UP001163283"/>
    </source>
</evidence>
<sequence>MSKKTLLDDLKKEHDEAEDLFQELVKNGERETVRRIALTMVNTYKHCIRLVNQHLNSNG</sequence>
<dbReference type="EMBL" id="CP087830">
    <property type="protein sequence ID" value="UZA04015.1"/>
    <property type="molecule type" value="Genomic_DNA"/>
</dbReference>
<name>A0AAQ2Q588_MORBO</name>
<gene>
    <name evidence="1" type="ORF">LP092_04525</name>
    <name evidence="2" type="ORF">LP129_04920</name>
</gene>
<keyword evidence="4" id="KW-1185">Reference proteome</keyword>